<evidence type="ECO:0000313" key="2">
    <source>
        <dbReference type="EMBL" id="SDP76449.1"/>
    </source>
</evidence>
<dbReference type="AlphaFoldDB" id="A0A1H0VCZ6"/>
<accession>A0A1H0VCZ6</accession>
<proteinExistence type="predicted"/>
<feature type="transmembrane region" description="Helical" evidence="1">
    <location>
        <begin position="31"/>
        <end position="55"/>
    </location>
</feature>
<gene>
    <name evidence="2" type="ORF">SAMN05216565_106206</name>
</gene>
<sequence length="75" mass="8438">MHPDQRFGFAFGPRPIGFRPRPFGIYGRRPFYGSPFVGGLLGGLVGSTILNPYFYTGYPYATPFYPPVYGGGFYW</sequence>
<keyword evidence="1" id="KW-0812">Transmembrane</keyword>
<organism evidence="2 3">
    <name type="scientific">Litchfieldia salsa</name>
    <dbReference type="NCBI Taxonomy" id="930152"/>
    <lineage>
        <taxon>Bacteria</taxon>
        <taxon>Bacillati</taxon>
        <taxon>Bacillota</taxon>
        <taxon>Bacilli</taxon>
        <taxon>Bacillales</taxon>
        <taxon>Bacillaceae</taxon>
        <taxon>Litchfieldia</taxon>
    </lineage>
</organism>
<protein>
    <submittedName>
        <fullName evidence="2">Uncharacterized protein</fullName>
    </submittedName>
</protein>
<evidence type="ECO:0000256" key="1">
    <source>
        <dbReference type="SAM" id="Phobius"/>
    </source>
</evidence>
<evidence type="ECO:0000313" key="3">
    <source>
        <dbReference type="Proteomes" id="UP000199159"/>
    </source>
</evidence>
<name>A0A1H0VCZ6_9BACI</name>
<dbReference type="Proteomes" id="UP000199159">
    <property type="component" value="Unassembled WGS sequence"/>
</dbReference>
<reference evidence="3" key="1">
    <citation type="submission" date="2016-10" db="EMBL/GenBank/DDBJ databases">
        <authorList>
            <person name="Varghese N."/>
            <person name="Submissions S."/>
        </authorList>
    </citation>
    <scope>NUCLEOTIDE SEQUENCE [LARGE SCALE GENOMIC DNA]</scope>
    <source>
        <strain evidence="3">IBRC-M10078</strain>
    </source>
</reference>
<keyword evidence="3" id="KW-1185">Reference proteome</keyword>
<dbReference type="EMBL" id="FNJU01000006">
    <property type="protein sequence ID" value="SDP76449.1"/>
    <property type="molecule type" value="Genomic_DNA"/>
</dbReference>
<keyword evidence="1" id="KW-0472">Membrane</keyword>
<dbReference type="RefSeq" id="WP_090855298.1">
    <property type="nucleotide sequence ID" value="NZ_FNJU01000006.1"/>
</dbReference>
<keyword evidence="1" id="KW-1133">Transmembrane helix</keyword>